<feature type="compositionally biased region" description="Pro residues" evidence="2">
    <location>
        <begin position="1"/>
        <end position="12"/>
    </location>
</feature>
<feature type="compositionally biased region" description="Pro residues" evidence="2">
    <location>
        <begin position="359"/>
        <end position="372"/>
    </location>
</feature>
<reference evidence="4" key="3">
    <citation type="submission" date="2025-09" db="UniProtKB">
        <authorList>
            <consortium name="Ensembl"/>
        </authorList>
    </citation>
    <scope>IDENTIFICATION</scope>
    <source>
        <strain evidence="4">Thorbecke</strain>
    </source>
</reference>
<dbReference type="GO" id="GO:0001726">
    <property type="term" value="C:ruffle"/>
    <property type="evidence" value="ECO:0007669"/>
    <property type="project" value="TreeGrafter"/>
</dbReference>
<keyword evidence="5" id="KW-1185">Reference proteome</keyword>
<dbReference type="GO" id="GO:0044295">
    <property type="term" value="C:axonal growth cone"/>
    <property type="evidence" value="ECO:0007669"/>
    <property type="project" value="TreeGrafter"/>
</dbReference>
<dbReference type="GO" id="GO:0030041">
    <property type="term" value="P:actin filament polymerization"/>
    <property type="evidence" value="ECO:0007669"/>
    <property type="project" value="TreeGrafter"/>
</dbReference>
<proteinExistence type="predicted"/>
<dbReference type="Ensembl" id="ENSOCUT00000046799.1">
    <property type="protein sequence ID" value="ENSOCUP00000032566.1"/>
    <property type="gene ID" value="ENSOCUG00000016823.4"/>
</dbReference>
<dbReference type="InterPro" id="IPR039895">
    <property type="entry name" value="COBL-like"/>
</dbReference>
<dbReference type="PANTHER" id="PTHR47008">
    <property type="entry name" value="PROTEIN CORDON-BLEU"/>
    <property type="match status" value="1"/>
</dbReference>
<dbReference type="EMBL" id="AAGW02066288">
    <property type="status" value="NOT_ANNOTATED_CDS"/>
    <property type="molecule type" value="Genomic_DNA"/>
</dbReference>
<dbReference type="InterPro" id="IPR029071">
    <property type="entry name" value="Ubiquitin-like_domsf"/>
</dbReference>
<dbReference type="InterPro" id="IPR019025">
    <property type="entry name" value="Cordon-bleu_ubiquitin_domain"/>
</dbReference>
<dbReference type="FunFam" id="3.10.20.90:FF:000065">
    <property type="entry name" value="Cordon-bleu WH2 repeat protein"/>
    <property type="match status" value="1"/>
</dbReference>
<reference evidence="4" key="2">
    <citation type="submission" date="2025-08" db="UniProtKB">
        <authorList>
            <consortium name="Ensembl"/>
        </authorList>
    </citation>
    <scope>IDENTIFICATION</scope>
    <source>
        <strain evidence="4">Thorbecke</strain>
    </source>
</reference>
<dbReference type="Bgee" id="ENSOCUG00000016823">
    <property type="expression patterns" value="Expressed in heart and 16 other cell types or tissues"/>
</dbReference>
<dbReference type="Proteomes" id="UP000001811">
    <property type="component" value="Chromosome 10"/>
</dbReference>
<dbReference type="GO" id="GO:1990357">
    <property type="term" value="C:terminal web"/>
    <property type="evidence" value="ECO:0007669"/>
    <property type="project" value="TreeGrafter"/>
</dbReference>
<feature type="compositionally biased region" description="Low complexity" evidence="2">
    <location>
        <begin position="302"/>
        <end position="316"/>
    </location>
</feature>
<evidence type="ECO:0000313" key="5">
    <source>
        <dbReference type="Proteomes" id="UP000001811"/>
    </source>
</evidence>
<gene>
    <name evidence="4" type="primary">COBL</name>
</gene>
<feature type="compositionally biased region" description="Basic and acidic residues" evidence="2">
    <location>
        <begin position="376"/>
        <end position="385"/>
    </location>
</feature>
<dbReference type="GO" id="GO:0005886">
    <property type="term" value="C:plasma membrane"/>
    <property type="evidence" value="ECO:0007669"/>
    <property type="project" value="TreeGrafter"/>
</dbReference>
<evidence type="ECO:0000256" key="1">
    <source>
        <dbReference type="ARBA" id="ARBA00022553"/>
    </source>
</evidence>
<keyword evidence="1" id="KW-0597">Phosphoprotein</keyword>
<dbReference type="GeneTree" id="ENSGT00530000063608"/>
<dbReference type="EMBL" id="AAGW02066287">
    <property type="status" value="NOT_ANNOTATED_CDS"/>
    <property type="molecule type" value="Genomic_DNA"/>
</dbReference>
<feature type="compositionally biased region" description="Polar residues" evidence="2">
    <location>
        <begin position="285"/>
        <end position="300"/>
    </location>
</feature>
<dbReference type="EMBL" id="AAGW02066285">
    <property type="status" value="NOT_ANNOTATED_CDS"/>
    <property type="molecule type" value="Genomic_DNA"/>
</dbReference>
<dbReference type="SUPFAM" id="SSF54236">
    <property type="entry name" value="Ubiquitin-like"/>
    <property type="match status" value="1"/>
</dbReference>
<dbReference type="GO" id="GO:0044294">
    <property type="term" value="C:dendritic growth cone"/>
    <property type="evidence" value="ECO:0007669"/>
    <property type="project" value="TreeGrafter"/>
</dbReference>
<sequence>MKARAPPPPGKPAPLDALGQQRPPGSALSLQRNLVPVKEAQRDGPLDITVVLPSGLEKQSVVSGSQAMMDLLVELCLQNHLNPSHHALEVHASETQQPLSFKPNTPVGTLDVHTVFLKEKVPEDKAKPGPPKAPEKSVRLVVNYLRTQKAVVRVSPEVPLQNILPIICAKCDVSPDHVVLLRDNIGGEELELSKSLRELGVKELYAWDNRGVLLTKTQSEPSLSCRETFRKSSLGNEEANKEKKTFLGFFKASKSSSSKAEQPGLSGVDSEEDTLKPAPGRGLNGCSTTPNSPSMPSRSLTLGPSLSLGNVSGVSLRSEMKKRRAPPPPSAGPPVQDKVSEKVSLGSQMDLQKKKRRAPAPPPPQPPPPSPLVPSRTEDSEEKRKSAVVYCCASFPTHAKRV</sequence>
<evidence type="ECO:0000313" key="4">
    <source>
        <dbReference type="Ensembl" id="ENSOCUP00000032566.1"/>
    </source>
</evidence>
<feature type="region of interest" description="Disordered" evidence="2">
    <location>
        <begin position="1"/>
        <end position="27"/>
    </location>
</feature>
<dbReference type="GO" id="GO:0005884">
    <property type="term" value="C:actin filament"/>
    <property type="evidence" value="ECO:0007669"/>
    <property type="project" value="TreeGrafter"/>
</dbReference>
<feature type="region of interest" description="Disordered" evidence="2">
    <location>
        <begin position="257"/>
        <end position="386"/>
    </location>
</feature>
<dbReference type="AlphaFoldDB" id="A0A5F9CG44"/>
<dbReference type="PANTHER" id="PTHR47008:SF1">
    <property type="entry name" value="PROTEIN CORDON-BLEU"/>
    <property type="match status" value="1"/>
</dbReference>
<dbReference type="Gene3D" id="3.10.20.90">
    <property type="entry name" value="Phosphatidylinositol 3-kinase Catalytic Subunit, Chain A, domain 1"/>
    <property type="match status" value="1"/>
</dbReference>
<evidence type="ECO:0000256" key="2">
    <source>
        <dbReference type="SAM" id="MobiDB-lite"/>
    </source>
</evidence>
<protein>
    <submittedName>
        <fullName evidence="4">Cordon-bleu WH2 repeat protein</fullName>
    </submittedName>
</protein>
<dbReference type="Pfam" id="PF09469">
    <property type="entry name" value="Cobl"/>
    <property type="match status" value="1"/>
</dbReference>
<dbReference type="GO" id="GO:0003785">
    <property type="term" value="F:actin monomer binding"/>
    <property type="evidence" value="ECO:0007669"/>
    <property type="project" value="InterPro"/>
</dbReference>
<reference evidence="4 5" key="1">
    <citation type="journal article" date="2011" name="Nature">
        <title>A high-resolution map of human evolutionary constraint using 29 mammals.</title>
        <authorList>
            <person name="Lindblad-Toh K."/>
            <person name="Garber M."/>
            <person name="Zuk O."/>
            <person name="Lin M.F."/>
            <person name="Parker B.J."/>
            <person name="Washietl S."/>
            <person name="Kheradpour P."/>
            <person name="Ernst J."/>
            <person name="Jordan G."/>
            <person name="Mauceli E."/>
            <person name="Ward L.D."/>
            <person name="Lowe C.B."/>
            <person name="Holloway A.K."/>
            <person name="Clamp M."/>
            <person name="Gnerre S."/>
            <person name="Alfoldi J."/>
            <person name="Beal K."/>
            <person name="Chang J."/>
            <person name="Clawson H."/>
            <person name="Cuff J."/>
            <person name="Di Palma F."/>
            <person name="Fitzgerald S."/>
            <person name="Flicek P."/>
            <person name="Guttman M."/>
            <person name="Hubisz M.J."/>
            <person name="Jaffe D.B."/>
            <person name="Jungreis I."/>
            <person name="Kent W.J."/>
            <person name="Kostka D."/>
            <person name="Lara M."/>
            <person name="Martins A.L."/>
            <person name="Massingham T."/>
            <person name="Moltke I."/>
            <person name="Raney B.J."/>
            <person name="Rasmussen M.D."/>
            <person name="Robinson J."/>
            <person name="Stark A."/>
            <person name="Vilella A.J."/>
            <person name="Wen J."/>
            <person name="Xie X."/>
            <person name="Zody M.C."/>
            <person name="Baldwin J."/>
            <person name="Bloom T."/>
            <person name="Chin C.W."/>
            <person name="Heiman D."/>
            <person name="Nicol R."/>
            <person name="Nusbaum C."/>
            <person name="Young S."/>
            <person name="Wilkinson J."/>
            <person name="Worley K.C."/>
            <person name="Kovar C.L."/>
            <person name="Muzny D.M."/>
            <person name="Gibbs R.A."/>
            <person name="Cree A."/>
            <person name="Dihn H.H."/>
            <person name="Fowler G."/>
            <person name="Jhangiani S."/>
            <person name="Joshi V."/>
            <person name="Lee S."/>
            <person name="Lewis L.R."/>
            <person name="Nazareth L.V."/>
            <person name="Okwuonu G."/>
            <person name="Santibanez J."/>
            <person name="Warren W.C."/>
            <person name="Mardis E.R."/>
            <person name="Weinstock G.M."/>
            <person name="Wilson R.K."/>
            <person name="Delehaunty K."/>
            <person name="Dooling D."/>
            <person name="Fronik C."/>
            <person name="Fulton L."/>
            <person name="Fulton B."/>
            <person name="Graves T."/>
            <person name="Minx P."/>
            <person name="Sodergren E."/>
            <person name="Birney E."/>
            <person name="Margulies E.H."/>
            <person name="Herrero J."/>
            <person name="Green E.D."/>
            <person name="Haussler D."/>
            <person name="Siepel A."/>
            <person name="Goldman N."/>
            <person name="Pollard K.S."/>
            <person name="Pedersen J.S."/>
            <person name="Lander E.S."/>
            <person name="Kellis M."/>
        </authorList>
    </citation>
    <scope>NUCLEOTIDE SEQUENCE [LARGE SCALE GENOMIC DNA]</scope>
    <source>
        <strain evidence="4 5">Thorbecke inbred</strain>
    </source>
</reference>
<dbReference type="GO" id="GO:0043025">
    <property type="term" value="C:neuronal cell body"/>
    <property type="evidence" value="ECO:0007669"/>
    <property type="project" value="TreeGrafter"/>
</dbReference>
<accession>A0A5F9CG44</accession>
<organism evidence="4 5">
    <name type="scientific">Oryctolagus cuniculus</name>
    <name type="common">Rabbit</name>
    <dbReference type="NCBI Taxonomy" id="9986"/>
    <lineage>
        <taxon>Eukaryota</taxon>
        <taxon>Metazoa</taxon>
        <taxon>Chordata</taxon>
        <taxon>Craniata</taxon>
        <taxon>Vertebrata</taxon>
        <taxon>Euteleostomi</taxon>
        <taxon>Mammalia</taxon>
        <taxon>Eutheria</taxon>
        <taxon>Euarchontoglires</taxon>
        <taxon>Glires</taxon>
        <taxon>Lagomorpha</taxon>
        <taxon>Leporidae</taxon>
        <taxon>Oryctolagus</taxon>
    </lineage>
</organism>
<evidence type="ECO:0000259" key="3">
    <source>
        <dbReference type="Pfam" id="PF09469"/>
    </source>
</evidence>
<dbReference type="EMBL" id="AAGW02066286">
    <property type="status" value="NOT_ANNOTATED_CDS"/>
    <property type="molecule type" value="Genomic_DNA"/>
</dbReference>
<dbReference type="GO" id="GO:0048471">
    <property type="term" value="C:perinuclear region of cytoplasm"/>
    <property type="evidence" value="ECO:0007669"/>
    <property type="project" value="TreeGrafter"/>
</dbReference>
<dbReference type="GO" id="GO:0051639">
    <property type="term" value="P:actin filament network formation"/>
    <property type="evidence" value="ECO:0007669"/>
    <property type="project" value="TreeGrafter"/>
</dbReference>
<feature type="domain" description="Cordon-bleu ubiquitin-like" evidence="3">
    <location>
        <begin position="127"/>
        <end position="232"/>
    </location>
</feature>
<name>A0A5F9CG44_RABIT</name>